<dbReference type="PANTHER" id="PTHR30204">
    <property type="entry name" value="REDOX-CYCLING DRUG-SENSING TRANSCRIPTIONAL ACTIVATOR SOXR"/>
    <property type="match status" value="1"/>
</dbReference>
<dbReference type="Pfam" id="PF00376">
    <property type="entry name" value="MerR"/>
    <property type="match status" value="1"/>
</dbReference>
<sequence length="140" mass="14712">MSLSIGQAATHTGCPASTIRYYEEIGLVPAATRGDNGYRYYDAAAVSRLAFAHRARVLGFSLEAVASLLRLADHPSAPCNDVDALVADKIAEVRARQADLARLETSLVRLEDCCHGDHAIADCGILAALSGSPKSVAADT</sequence>
<protein>
    <submittedName>
        <fullName evidence="5">MerR family transcriptional regulator</fullName>
    </submittedName>
</protein>
<keyword evidence="6" id="KW-1185">Reference proteome</keyword>
<reference evidence="5 6" key="1">
    <citation type="submission" date="2013-10" db="EMBL/GenBank/DDBJ databases">
        <title>Salinisphaera japonica YTM-1 Genome Sequencing.</title>
        <authorList>
            <person name="Lai Q."/>
            <person name="Li C."/>
            <person name="Shao Z."/>
        </authorList>
    </citation>
    <scope>NUCLEOTIDE SEQUENCE [LARGE SCALE GENOMIC DNA]</scope>
    <source>
        <strain evidence="5 6">YTM-1</strain>
    </source>
</reference>
<dbReference type="InParanoid" id="A0A423PZL6"/>
<dbReference type="InterPro" id="IPR047057">
    <property type="entry name" value="MerR_fam"/>
</dbReference>
<keyword evidence="2" id="KW-0238">DNA-binding</keyword>
<organism evidence="5 6">
    <name type="scientific">Salinisphaera japonica YTM-1</name>
    <dbReference type="NCBI Taxonomy" id="1209778"/>
    <lineage>
        <taxon>Bacteria</taxon>
        <taxon>Pseudomonadati</taxon>
        <taxon>Pseudomonadota</taxon>
        <taxon>Gammaproteobacteria</taxon>
        <taxon>Salinisphaerales</taxon>
        <taxon>Salinisphaeraceae</taxon>
        <taxon>Salinisphaera</taxon>
    </lineage>
</organism>
<gene>
    <name evidence="5" type="ORF">SAJA_03455</name>
</gene>
<evidence type="ECO:0000259" key="4">
    <source>
        <dbReference type="PROSITE" id="PS50937"/>
    </source>
</evidence>
<proteinExistence type="predicted"/>
<evidence type="ECO:0000256" key="1">
    <source>
        <dbReference type="ARBA" id="ARBA00023015"/>
    </source>
</evidence>
<accession>A0A423PZL6</accession>
<dbReference type="AlphaFoldDB" id="A0A423PZL6"/>
<dbReference type="EMBL" id="AYKG01000007">
    <property type="protein sequence ID" value="ROO31150.1"/>
    <property type="molecule type" value="Genomic_DNA"/>
</dbReference>
<dbReference type="RefSeq" id="WP_123657245.1">
    <property type="nucleotide sequence ID" value="NZ_AYKG01000007.1"/>
</dbReference>
<evidence type="ECO:0000256" key="3">
    <source>
        <dbReference type="ARBA" id="ARBA00023163"/>
    </source>
</evidence>
<dbReference type="InterPro" id="IPR015358">
    <property type="entry name" value="Tscrpt_reg_MerR_DNA-bd"/>
</dbReference>
<name>A0A423PZL6_9GAMM</name>
<feature type="domain" description="HTH merR-type" evidence="4">
    <location>
        <begin position="1"/>
        <end position="71"/>
    </location>
</feature>
<evidence type="ECO:0000313" key="6">
    <source>
        <dbReference type="Proteomes" id="UP000285310"/>
    </source>
</evidence>
<dbReference type="PROSITE" id="PS50937">
    <property type="entry name" value="HTH_MERR_2"/>
    <property type="match status" value="1"/>
</dbReference>
<evidence type="ECO:0000313" key="5">
    <source>
        <dbReference type="EMBL" id="ROO31150.1"/>
    </source>
</evidence>
<dbReference type="SUPFAM" id="SSF46955">
    <property type="entry name" value="Putative DNA-binding domain"/>
    <property type="match status" value="1"/>
</dbReference>
<evidence type="ECO:0000256" key="2">
    <source>
        <dbReference type="ARBA" id="ARBA00023125"/>
    </source>
</evidence>
<dbReference type="Gene3D" id="1.10.1660.10">
    <property type="match status" value="1"/>
</dbReference>
<dbReference type="InterPro" id="IPR009061">
    <property type="entry name" value="DNA-bd_dom_put_sf"/>
</dbReference>
<dbReference type="Pfam" id="PF09278">
    <property type="entry name" value="MerR-DNA-bind"/>
    <property type="match status" value="1"/>
</dbReference>
<dbReference type="PRINTS" id="PR00040">
    <property type="entry name" value="HTHMERR"/>
</dbReference>
<dbReference type="GO" id="GO:0003677">
    <property type="term" value="F:DNA binding"/>
    <property type="evidence" value="ECO:0007669"/>
    <property type="project" value="UniProtKB-KW"/>
</dbReference>
<dbReference type="SMART" id="SM00422">
    <property type="entry name" value="HTH_MERR"/>
    <property type="match status" value="1"/>
</dbReference>
<comment type="caution">
    <text evidence="5">The sequence shown here is derived from an EMBL/GenBank/DDBJ whole genome shotgun (WGS) entry which is preliminary data.</text>
</comment>
<dbReference type="OrthoDB" id="9808480at2"/>
<dbReference type="PANTHER" id="PTHR30204:SF94">
    <property type="entry name" value="HEAVY METAL-DEPENDENT TRANSCRIPTIONAL REGULATOR HI_0293-RELATED"/>
    <property type="match status" value="1"/>
</dbReference>
<keyword evidence="1" id="KW-0805">Transcription regulation</keyword>
<dbReference type="InterPro" id="IPR000551">
    <property type="entry name" value="MerR-type_HTH_dom"/>
</dbReference>
<dbReference type="Proteomes" id="UP000285310">
    <property type="component" value="Unassembled WGS sequence"/>
</dbReference>
<dbReference type="GO" id="GO:0003700">
    <property type="term" value="F:DNA-binding transcription factor activity"/>
    <property type="evidence" value="ECO:0007669"/>
    <property type="project" value="InterPro"/>
</dbReference>
<keyword evidence="3" id="KW-0804">Transcription</keyword>